<evidence type="ECO:0000256" key="1">
    <source>
        <dbReference type="SAM" id="MobiDB-lite"/>
    </source>
</evidence>
<evidence type="ECO:0000259" key="2">
    <source>
        <dbReference type="Pfam" id="PF05627"/>
    </source>
</evidence>
<dbReference type="AlphaFoldDB" id="A0A9Q1KRV2"/>
<feature type="region of interest" description="Disordered" evidence="1">
    <location>
        <begin position="1"/>
        <end position="51"/>
    </location>
</feature>
<dbReference type="GO" id="GO:0005886">
    <property type="term" value="C:plasma membrane"/>
    <property type="evidence" value="ECO:0007669"/>
    <property type="project" value="TreeGrafter"/>
</dbReference>
<feature type="region of interest" description="Disordered" evidence="1">
    <location>
        <begin position="65"/>
        <end position="104"/>
    </location>
</feature>
<dbReference type="PANTHER" id="PTHR33159">
    <property type="entry name" value="RPM1-INTERACTING PROTEIN 4 (RIN4) FAMILY PROTEIN"/>
    <property type="match status" value="1"/>
</dbReference>
<feature type="compositionally biased region" description="Polar residues" evidence="1">
    <location>
        <begin position="177"/>
        <end position="188"/>
    </location>
</feature>
<dbReference type="InterPro" id="IPR008700">
    <property type="entry name" value="TypeIII_avirulence_cleave"/>
</dbReference>
<evidence type="ECO:0000313" key="4">
    <source>
        <dbReference type="Proteomes" id="UP001153076"/>
    </source>
</evidence>
<reference evidence="3" key="1">
    <citation type="submission" date="2022-04" db="EMBL/GenBank/DDBJ databases">
        <title>Carnegiea gigantea Genome sequencing and assembly v2.</title>
        <authorList>
            <person name="Copetti D."/>
            <person name="Sanderson M.J."/>
            <person name="Burquez A."/>
            <person name="Wojciechowski M.F."/>
        </authorList>
    </citation>
    <scope>NUCLEOTIDE SEQUENCE</scope>
    <source>
        <strain evidence="3">SGP5-SGP5p</strain>
        <tissue evidence="3">Aerial part</tissue>
    </source>
</reference>
<feature type="region of interest" description="Disordered" evidence="1">
    <location>
        <begin position="120"/>
        <end position="224"/>
    </location>
</feature>
<dbReference type="Proteomes" id="UP001153076">
    <property type="component" value="Unassembled WGS sequence"/>
</dbReference>
<organism evidence="3 4">
    <name type="scientific">Carnegiea gigantea</name>
    <dbReference type="NCBI Taxonomy" id="171969"/>
    <lineage>
        <taxon>Eukaryota</taxon>
        <taxon>Viridiplantae</taxon>
        <taxon>Streptophyta</taxon>
        <taxon>Embryophyta</taxon>
        <taxon>Tracheophyta</taxon>
        <taxon>Spermatophyta</taxon>
        <taxon>Magnoliopsida</taxon>
        <taxon>eudicotyledons</taxon>
        <taxon>Gunneridae</taxon>
        <taxon>Pentapetalae</taxon>
        <taxon>Caryophyllales</taxon>
        <taxon>Cactineae</taxon>
        <taxon>Cactaceae</taxon>
        <taxon>Cactoideae</taxon>
        <taxon>Echinocereeae</taxon>
        <taxon>Carnegiea</taxon>
    </lineage>
</organism>
<comment type="caution">
    <text evidence="3">The sequence shown here is derived from an EMBL/GenBank/DDBJ whole genome shotgun (WGS) entry which is preliminary data.</text>
</comment>
<proteinExistence type="predicted"/>
<dbReference type="PANTHER" id="PTHR33159:SF6">
    <property type="entry name" value="RPM1-INTERACTING PROTEIN 4"/>
    <property type="match status" value="1"/>
</dbReference>
<dbReference type="EMBL" id="JAKOGI010000034">
    <property type="protein sequence ID" value="KAJ8447925.1"/>
    <property type="molecule type" value="Genomic_DNA"/>
</dbReference>
<feature type="compositionally biased region" description="Polar residues" evidence="1">
    <location>
        <begin position="19"/>
        <end position="39"/>
    </location>
</feature>
<keyword evidence="4" id="KW-1185">Reference proteome</keyword>
<dbReference type="InterPro" id="IPR040387">
    <property type="entry name" value="RIN4/NOI4"/>
</dbReference>
<feature type="domain" description="RIN4 pathogenic type III effector avirulence factor Avr cleavage site" evidence="2">
    <location>
        <begin position="37"/>
        <end position="64"/>
    </location>
</feature>
<feature type="compositionally biased region" description="Basic and acidic residues" evidence="1">
    <location>
        <begin position="161"/>
        <end position="175"/>
    </location>
</feature>
<evidence type="ECO:0000313" key="3">
    <source>
        <dbReference type="EMBL" id="KAJ8447925.1"/>
    </source>
</evidence>
<gene>
    <name evidence="3" type="ORF">Cgig2_012060</name>
</gene>
<dbReference type="Pfam" id="PF05627">
    <property type="entry name" value="AvrRpt-cleavage"/>
    <property type="match status" value="3"/>
</dbReference>
<feature type="domain" description="RIN4 pathogenic type III effector avirulence factor Avr cleavage site" evidence="2">
    <location>
        <begin position="96"/>
        <end position="120"/>
    </location>
</feature>
<name>A0A9Q1KRV2_9CARY</name>
<sequence length="297" mass="32624">MINPNDPQDNPDMFPKNGTPIQTPSTPSRAESQGQQSKLPQFGAWDNGDNVGYTVYFENARKNKTVEPTKAESQAQAQARPATFKPETQEARSKMPQFGAWNEGENVAYTAYFDNARKNKNDGLGATPVEPQLNPDAADRARPPHAATKTRSQEQLAEGRLSSRPEQRSTKEEGPVRSTSPPSVNGSETPFRHGRQTPGGQTPQHPRGGKTQLKPVGRGSQNCEKGAAIPQFGVWNTDPSQAEDFTGAFMRAKMTPLNNDTRASQQHQTHQSNKPKVDFKLQVAFAFPINTLVLVTF</sequence>
<dbReference type="OrthoDB" id="765662at2759"/>
<feature type="domain" description="RIN4 pathogenic type III effector avirulence factor Avr cleavage site" evidence="2">
    <location>
        <begin position="224"/>
        <end position="253"/>
    </location>
</feature>
<protein>
    <recommendedName>
        <fullName evidence="2">RIN4 pathogenic type III effector avirulence factor Avr cleavage site domain-containing protein</fullName>
    </recommendedName>
</protein>
<accession>A0A9Q1KRV2</accession>